<dbReference type="Gene3D" id="2.120.10.80">
    <property type="entry name" value="Kelch-type beta propeller"/>
    <property type="match status" value="1"/>
</dbReference>
<protein>
    <submittedName>
        <fullName evidence="3">Uncharacterized protein</fullName>
    </submittedName>
</protein>
<dbReference type="SUPFAM" id="SSF117281">
    <property type="entry name" value="Kelch motif"/>
    <property type="match status" value="1"/>
</dbReference>
<evidence type="ECO:0000256" key="1">
    <source>
        <dbReference type="ARBA" id="ARBA00022441"/>
    </source>
</evidence>
<gene>
    <name evidence="3" type="ORF">KUTeg_014029</name>
</gene>
<reference evidence="3 4" key="1">
    <citation type="submission" date="2022-12" db="EMBL/GenBank/DDBJ databases">
        <title>Chromosome-level genome of Tegillarca granosa.</title>
        <authorList>
            <person name="Kim J."/>
        </authorList>
    </citation>
    <scope>NUCLEOTIDE SEQUENCE [LARGE SCALE GENOMIC DNA]</scope>
    <source>
        <strain evidence="3">Teg-2019</strain>
        <tissue evidence="3">Adductor muscle</tissue>
    </source>
</reference>
<name>A0ABQ9EVE4_TEGGR</name>
<dbReference type="Proteomes" id="UP001217089">
    <property type="component" value="Unassembled WGS sequence"/>
</dbReference>
<keyword evidence="1" id="KW-0880">Kelch repeat</keyword>
<evidence type="ECO:0000313" key="4">
    <source>
        <dbReference type="Proteomes" id="UP001217089"/>
    </source>
</evidence>
<proteinExistence type="predicted"/>
<comment type="caution">
    <text evidence="3">The sequence shown here is derived from an EMBL/GenBank/DDBJ whole genome shotgun (WGS) entry which is preliminary data.</text>
</comment>
<dbReference type="InterPro" id="IPR015915">
    <property type="entry name" value="Kelch-typ_b-propeller"/>
</dbReference>
<keyword evidence="4" id="KW-1185">Reference proteome</keyword>
<dbReference type="EMBL" id="JARBDR010000657">
    <property type="protein sequence ID" value="KAJ8309155.1"/>
    <property type="molecule type" value="Genomic_DNA"/>
</dbReference>
<organism evidence="3 4">
    <name type="scientific">Tegillarca granosa</name>
    <name type="common">Malaysian cockle</name>
    <name type="synonym">Anadara granosa</name>
    <dbReference type="NCBI Taxonomy" id="220873"/>
    <lineage>
        <taxon>Eukaryota</taxon>
        <taxon>Metazoa</taxon>
        <taxon>Spiralia</taxon>
        <taxon>Lophotrochozoa</taxon>
        <taxon>Mollusca</taxon>
        <taxon>Bivalvia</taxon>
        <taxon>Autobranchia</taxon>
        <taxon>Pteriomorphia</taxon>
        <taxon>Arcoida</taxon>
        <taxon>Arcoidea</taxon>
        <taxon>Arcidae</taxon>
        <taxon>Tegillarca</taxon>
    </lineage>
</organism>
<evidence type="ECO:0000256" key="2">
    <source>
        <dbReference type="ARBA" id="ARBA00022737"/>
    </source>
</evidence>
<dbReference type="PANTHER" id="PTHR46260:SF3">
    <property type="entry name" value="RING-TYPE DOMAIN-CONTAINING PROTEIN"/>
    <property type="match status" value="1"/>
</dbReference>
<evidence type="ECO:0000313" key="3">
    <source>
        <dbReference type="EMBL" id="KAJ8309155.1"/>
    </source>
</evidence>
<dbReference type="PANTHER" id="PTHR46260">
    <property type="entry name" value="RING-TYPE DOMAIN-CONTAINING PROTEIN"/>
    <property type="match status" value="1"/>
</dbReference>
<accession>A0ABQ9EVE4</accession>
<dbReference type="InterPro" id="IPR051746">
    <property type="entry name" value="Kelch_domain_containing_8"/>
</dbReference>
<sequence length="198" mass="22870">MFAAVEISYCYHVFENFIPIITSMAFDPLTNTWEEPVDGIKLPHEREKHNMISVGKRVYILGGRYDYMCFSLYIRGFDSESFSEKDEGAISSYNTKVKGDKSYCWDNNHPSLCNPRANAGTVMIGQNIYILGGKSYQRDCDVLPIECYNTRRRKVRESFVLPEANSYGSVDCVKLKVPTCNKDLNFSDILLYDKWVMW</sequence>
<keyword evidence="2" id="KW-0677">Repeat</keyword>